<organism evidence="2 3">
    <name type="scientific">Clostridium perfringens</name>
    <dbReference type="NCBI Taxonomy" id="1502"/>
    <lineage>
        <taxon>Bacteria</taxon>
        <taxon>Bacillati</taxon>
        <taxon>Bacillota</taxon>
        <taxon>Clostridia</taxon>
        <taxon>Eubacteriales</taxon>
        <taxon>Clostridiaceae</taxon>
        <taxon>Clostridium</taxon>
    </lineage>
</organism>
<dbReference type="RefSeq" id="WP_057232267.1">
    <property type="nucleotide sequence ID" value="NZ_CATNXH010000052.1"/>
</dbReference>
<feature type="coiled-coil region" evidence="1">
    <location>
        <begin position="30"/>
        <end position="57"/>
    </location>
</feature>
<dbReference type="Proteomes" id="UP000247117">
    <property type="component" value="Unassembled WGS sequence"/>
</dbReference>
<reference evidence="2 3" key="1">
    <citation type="journal article" date="2018" name="BMC Genomics">
        <title>Whole genome analysis reveals the diversity and evolutionary relationships between necrotic enteritis-causing strains of Clostridium perfringens.</title>
        <authorList>
            <person name="Lacey J.A."/>
            <person name="Allnutt T.R."/>
            <person name="Vezina B."/>
            <person name="Van T.T.H."/>
            <person name="Stent T."/>
            <person name="Han X."/>
            <person name="Rood J.I."/>
            <person name="Wade B."/>
            <person name="Keyburn A.L."/>
            <person name="Seeman T."/>
            <person name="Chen H."/>
            <person name="Haring V."/>
            <person name="Johanesen P.A."/>
            <person name="Lyras D."/>
            <person name="Moore R.J."/>
        </authorList>
    </citation>
    <scope>NUCLEOTIDE SEQUENCE [LARGE SCALE GENOMIC DNA]</scope>
    <source>
        <strain evidence="2 3">EUR-NE15</strain>
    </source>
</reference>
<accession>A0AB37C4Q5</accession>
<evidence type="ECO:0000313" key="2">
    <source>
        <dbReference type="EMBL" id="PWX39565.1"/>
    </source>
</evidence>
<evidence type="ECO:0000313" key="3">
    <source>
        <dbReference type="Proteomes" id="UP000247117"/>
    </source>
</evidence>
<dbReference type="EMBL" id="PJTB01000002">
    <property type="protein sequence ID" value="PWX39565.1"/>
    <property type="molecule type" value="Genomic_DNA"/>
</dbReference>
<sequence length="68" mass="8079">MGENLALVEKILNENEIEVYTLDTKETITLKVENYEVEELKELLENEEMIIIGYDRENKTIDRSIKEF</sequence>
<proteinExistence type="predicted"/>
<dbReference type="AlphaFoldDB" id="A0AB37C4Q5"/>
<comment type="caution">
    <text evidence="2">The sequence shown here is derived from an EMBL/GenBank/DDBJ whole genome shotgun (WGS) entry which is preliminary data.</text>
</comment>
<gene>
    <name evidence="2" type="ORF">CYK91_05340</name>
</gene>
<name>A0AB37C4Q5_CLOPF</name>
<keyword evidence="1" id="KW-0175">Coiled coil</keyword>
<protein>
    <submittedName>
        <fullName evidence="2">Uncharacterized protein</fullName>
    </submittedName>
</protein>
<evidence type="ECO:0000256" key="1">
    <source>
        <dbReference type="SAM" id="Coils"/>
    </source>
</evidence>